<feature type="compositionally biased region" description="Low complexity" evidence="1">
    <location>
        <begin position="41"/>
        <end position="56"/>
    </location>
</feature>
<dbReference type="Proteomes" id="UP000887159">
    <property type="component" value="Unassembled WGS sequence"/>
</dbReference>
<dbReference type="EMBL" id="BMAU01021371">
    <property type="protein sequence ID" value="GFY25647.1"/>
    <property type="molecule type" value="Genomic_DNA"/>
</dbReference>
<accession>A0A8X6W086</accession>
<comment type="caution">
    <text evidence="3">The sequence shown here is derived from an EMBL/GenBank/DDBJ whole genome shotgun (WGS) entry which is preliminary data.</text>
</comment>
<dbReference type="AlphaFoldDB" id="A0A8X6W086"/>
<keyword evidence="2" id="KW-0732">Signal</keyword>
<evidence type="ECO:0000256" key="1">
    <source>
        <dbReference type="SAM" id="MobiDB-lite"/>
    </source>
</evidence>
<evidence type="ECO:0000313" key="3">
    <source>
        <dbReference type="EMBL" id="GFY25647.1"/>
    </source>
</evidence>
<protein>
    <submittedName>
        <fullName evidence="3">PiggyBac transposable element-derived protein 4</fullName>
    </submittedName>
</protein>
<reference evidence="3" key="1">
    <citation type="submission" date="2020-08" db="EMBL/GenBank/DDBJ databases">
        <title>Multicomponent nature underlies the extraordinary mechanical properties of spider dragline silk.</title>
        <authorList>
            <person name="Kono N."/>
            <person name="Nakamura H."/>
            <person name="Mori M."/>
            <person name="Yoshida Y."/>
            <person name="Ohtoshi R."/>
            <person name="Malay A.D."/>
            <person name="Moran D.A.P."/>
            <person name="Tomita M."/>
            <person name="Numata K."/>
            <person name="Arakawa K."/>
        </authorList>
    </citation>
    <scope>NUCLEOTIDE SEQUENCE</scope>
</reference>
<sequence>MVLLYVAYILYCKSVDSQPPKQVRMELTGKIISENHSEEFPATSRRPSISPSPLRLTSRHFPDVFPATEKKSNPTRLCSRKRDSRGKPRELLAMDLHFEAQSSDDDDICDVAPLPEITTPLRRDCR</sequence>
<feature type="signal peptide" evidence="2">
    <location>
        <begin position="1"/>
        <end position="17"/>
    </location>
</feature>
<gene>
    <name evidence="3" type="primary">NCL1_53030</name>
    <name evidence="3" type="ORF">TNCV_2487671</name>
</gene>
<feature type="chain" id="PRO_5036473618" evidence="2">
    <location>
        <begin position="18"/>
        <end position="126"/>
    </location>
</feature>
<name>A0A8X6W086_TRICX</name>
<evidence type="ECO:0000313" key="4">
    <source>
        <dbReference type="Proteomes" id="UP000887159"/>
    </source>
</evidence>
<feature type="region of interest" description="Disordered" evidence="1">
    <location>
        <begin position="34"/>
        <end position="86"/>
    </location>
</feature>
<organism evidence="3 4">
    <name type="scientific">Trichonephila clavipes</name>
    <name type="common">Golden silk orbweaver</name>
    <name type="synonym">Nephila clavipes</name>
    <dbReference type="NCBI Taxonomy" id="2585209"/>
    <lineage>
        <taxon>Eukaryota</taxon>
        <taxon>Metazoa</taxon>
        <taxon>Ecdysozoa</taxon>
        <taxon>Arthropoda</taxon>
        <taxon>Chelicerata</taxon>
        <taxon>Arachnida</taxon>
        <taxon>Araneae</taxon>
        <taxon>Araneomorphae</taxon>
        <taxon>Entelegynae</taxon>
        <taxon>Araneoidea</taxon>
        <taxon>Nephilidae</taxon>
        <taxon>Trichonephila</taxon>
    </lineage>
</organism>
<evidence type="ECO:0000256" key="2">
    <source>
        <dbReference type="SAM" id="SignalP"/>
    </source>
</evidence>
<keyword evidence="4" id="KW-1185">Reference proteome</keyword>
<proteinExistence type="predicted"/>